<keyword evidence="2 3" id="KW-0413">Isomerase</keyword>
<dbReference type="GO" id="GO:0016829">
    <property type="term" value="F:lyase activity"/>
    <property type="evidence" value="ECO:0007669"/>
    <property type="project" value="UniProtKB-KW"/>
</dbReference>
<accession>F6D5G0</accession>
<name>F6D5G0_METPW</name>
<gene>
    <name evidence="3" type="primary">purE</name>
    <name evidence="6" type="ordered locus">MSWAN_2307</name>
</gene>
<dbReference type="NCBIfam" id="TIGR01162">
    <property type="entry name" value="purE"/>
    <property type="match status" value="2"/>
</dbReference>
<dbReference type="GeneID" id="10669836"/>
<dbReference type="UniPathway" id="UPA00074">
    <property type="reaction ID" value="UER00943"/>
</dbReference>
<evidence type="ECO:0000256" key="4">
    <source>
        <dbReference type="SAM" id="MobiDB-lite"/>
    </source>
</evidence>
<keyword evidence="7" id="KW-1185">Reference proteome</keyword>
<dbReference type="OrthoDB" id="9473at2157"/>
<dbReference type="GO" id="GO:0034023">
    <property type="term" value="F:5-(carboxyamino)imidazole ribonucleotide mutase activity"/>
    <property type="evidence" value="ECO:0007669"/>
    <property type="project" value="UniProtKB-UniRule"/>
</dbReference>
<comment type="similarity">
    <text evidence="3">Belongs to the AIR carboxylase family. Class I subfamily.</text>
</comment>
<feature type="domain" description="PurE" evidence="5">
    <location>
        <begin position="3"/>
        <end position="151"/>
    </location>
</feature>
<evidence type="ECO:0000313" key="6">
    <source>
        <dbReference type="EMBL" id="AEG19312.1"/>
    </source>
</evidence>
<dbReference type="STRING" id="868131.MSWAN_2307"/>
<keyword evidence="1 3" id="KW-0658">Purine biosynthesis</keyword>
<dbReference type="InterPro" id="IPR024694">
    <property type="entry name" value="PurE_prokaryotes"/>
</dbReference>
<dbReference type="KEGG" id="mew:MSWAN_2307"/>
<dbReference type="PANTHER" id="PTHR23046">
    <property type="entry name" value="PHOSPHORIBOSYLAMINOIMIDAZOLE CARBOXYLASE CATALYTIC SUBUNIT"/>
    <property type="match status" value="1"/>
</dbReference>
<organism evidence="6 7">
    <name type="scientific">Methanobacterium paludis (strain DSM 25820 / JCM 18151 / SWAN1)</name>
    <dbReference type="NCBI Taxonomy" id="868131"/>
    <lineage>
        <taxon>Archaea</taxon>
        <taxon>Methanobacteriati</taxon>
        <taxon>Methanobacteriota</taxon>
        <taxon>Methanomada group</taxon>
        <taxon>Methanobacteria</taxon>
        <taxon>Methanobacteriales</taxon>
        <taxon>Methanobacteriaceae</taxon>
        <taxon>Methanobacterium</taxon>
    </lineage>
</organism>
<keyword evidence="6" id="KW-0456">Lyase</keyword>
<feature type="compositionally biased region" description="Polar residues" evidence="4">
    <location>
        <begin position="172"/>
        <end position="182"/>
    </location>
</feature>
<dbReference type="eggNOG" id="arCOG02464">
    <property type="taxonomic scope" value="Archaea"/>
</dbReference>
<dbReference type="EMBL" id="CP002772">
    <property type="protein sequence ID" value="AEG19312.1"/>
    <property type="molecule type" value="Genomic_DNA"/>
</dbReference>
<feature type="domain" description="PurE" evidence="5">
    <location>
        <begin position="197"/>
        <end position="343"/>
    </location>
</feature>
<feature type="binding site" evidence="3">
    <location>
        <position position="41"/>
    </location>
    <ligand>
        <name>substrate</name>
    </ligand>
</feature>
<dbReference type="HOGENOM" id="CLU_782152_0_0_2"/>
<sequence length="343" mass="36828">MEPGIMIILGSASDFAIAEKAIRILETLKVPYDVRVASAHRTHEKVKKIVKESTKSGVEVFIGIAGLSAHLPGIIAANTHKPVVGVPVDVKFGGLDALFATVQMPIGAPVASVGVDRGENAAILAAQIIGVHDEKIRSELSTMRKEFFFKIKNDEEKLADKLKGDYYSKKVFSTSGSESNSPKQDKADKTENGTKCPDVAVISGSHSDMKVAKKTTMVLDKMNISYDSTVISPIRHPERFETYMEEMDDVKIYIAISGLSAHVTGAVVAYTEKPVIGVPCAIKLGGMDALLSMVNMPPGVPVATMGIDSGGNAALLTAEILGLGDKNIKKDLLKFKDNMRCQR</sequence>
<feature type="binding site" evidence="3">
    <location>
        <position position="208"/>
    </location>
    <ligand>
        <name>substrate</name>
    </ligand>
</feature>
<dbReference type="GO" id="GO:0006189">
    <property type="term" value="P:'de novo' IMP biosynthetic process"/>
    <property type="evidence" value="ECO:0007669"/>
    <property type="project" value="UniProtKB-UniRule"/>
</dbReference>
<dbReference type="Pfam" id="PF00731">
    <property type="entry name" value="AIRC"/>
    <property type="match status" value="2"/>
</dbReference>
<dbReference type="InterPro" id="IPR033747">
    <property type="entry name" value="PurE_ClassI"/>
</dbReference>
<evidence type="ECO:0000256" key="2">
    <source>
        <dbReference type="ARBA" id="ARBA00023235"/>
    </source>
</evidence>
<feature type="binding site" evidence="3">
    <location>
        <position position="235"/>
    </location>
    <ligand>
        <name>substrate</name>
    </ligand>
</feature>
<comment type="pathway">
    <text evidence="3">Purine metabolism; IMP biosynthesis via de novo pathway; 5-amino-1-(5-phospho-D-ribosyl)imidazole-4-carboxylate from 5-amino-1-(5-phospho-D-ribosyl)imidazole (N5-CAIR route): step 2/2.</text>
</comment>
<evidence type="ECO:0000313" key="7">
    <source>
        <dbReference type="Proteomes" id="UP000009231"/>
    </source>
</evidence>
<dbReference type="RefSeq" id="WP_013826811.1">
    <property type="nucleotide sequence ID" value="NC_015574.1"/>
</dbReference>
<dbReference type="SMART" id="SM01001">
    <property type="entry name" value="AIRC"/>
    <property type="match status" value="2"/>
</dbReference>
<evidence type="ECO:0000256" key="3">
    <source>
        <dbReference type="HAMAP-Rule" id="MF_01929"/>
    </source>
</evidence>
<reference evidence="6 7" key="1">
    <citation type="journal article" date="2014" name="Int. J. Syst. Evol. Microbiol.">
        <title>Methanobacterium paludis sp. nov. and a novel strain of Methanobacterium lacus isolated from northern peatlands.</title>
        <authorList>
            <person name="Cadillo-Quiroz H."/>
            <person name="Brauer S.L."/>
            <person name="Goodson N."/>
            <person name="Yavitt J.B."/>
            <person name="Zinder S.H."/>
        </authorList>
    </citation>
    <scope>NUCLEOTIDE SEQUENCE [LARGE SCALE GENOMIC DNA]</scope>
    <source>
        <strain evidence="7">DSM 25820 / JCM 18151 / SWAN1</strain>
    </source>
</reference>
<dbReference type="Gene3D" id="3.40.50.1970">
    <property type="match status" value="2"/>
</dbReference>
<evidence type="ECO:0000256" key="1">
    <source>
        <dbReference type="ARBA" id="ARBA00022755"/>
    </source>
</evidence>
<feature type="binding site" evidence="3">
    <location>
        <position position="14"/>
    </location>
    <ligand>
        <name>substrate</name>
    </ligand>
</feature>
<dbReference type="HAMAP" id="MF_01929">
    <property type="entry name" value="PurE_classI"/>
    <property type="match status" value="2"/>
</dbReference>
<dbReference type="PANTHER" id="PTHR23046:SF2">
    <property type="entry name" value="PHOSPHORIBOSYLAMINOIMIDAZOLE CARBOXYLASE"/>
    <property type="match status" value="1"/>
</dbReference>
<dbReference type="AlphaFoldDB" id="F6D5G0"/>
<protein>
    <recommendedName>
        <fullName evidence="3">N5-carboxyaminoimidazole ribonucleotide mutase</fullName>
        <shortName evidence="3">N5-CAIR mutase</shortName>
        <ecNumber evidence="3">5.4.99.18</ecNumber>
    </recommendedName>
    <alternativeName>
        <fullName evidence="3">5-(carboxyamino)imidazole ribonucleotide mutase</fullName>
    </alternativeName>
</protein>
<feature type="binding site" evidence="3">
    <location>
        <position position="11"/>
    </location>
    <ligand>
        <name>substrate</name>
    </ligand>
</feature>
<dbReference type="InterPro" id="IPR000031">
    <property type="entry name" value="PurE_dom"/>
</dbReference>
<feature type="compositionally biased region" description="Basic and acidic residues" evidence="4">
    <location>
        <begin position="183"/>
        <end position="192"/>
    </location>
</feature>
<comment type="catalytic activity">
    <reaction evidence="3">
        <text>5-carboxyamino-1-(5-phospho-D-ribosyl)imidazole + H(+) = 5-amino-1-(5-phospho-D-ribosyl)imidazole-4-carboxylate</text>
        <dbReference type="Rhea" id="RHEA:13193"/>
        <dbReference type="ChEBI" id="CHEBI:15378"/>
        <dbReference type="ChEBI" id="CHEBI:58730"/>
        <dbReference type="ChEBI" id="CHEBI:77657"/>
        <dbReference type="EC" id="5.4.99.18"/>
    </reaction>
</comment>
<dbReference type="SUPFAM" id="SSF52255">
    <property type="entry name" value="N5-CAIR mutase (phosphoribosylaminoimidazole carboxylase, PurE)"/>
    <property type="match status" value="2"/>
</dbReference>
<feature type="region of interest" description="Disordered" evidence="4">
    <location>
        <begin position="172"/>
        <end position="196"/>
    </location>
</feature>
<proteinExistence type="inferred from homology"/>
<evidence type="ECO:0000259" key="5">
    <source>
        <dbReference type="SMART" id="SM01001"/>
    </source>
</evidence>
<feature type="binding site" evidence="3">
    <location>
        <position position="205"/>
    </location>
    <ligand>
        <name>substrate</name>
    </ligand>
</feature>
<comment type="function">
    <text evidence="3">Catalyzes the conversion of N5-carboxyaminoimidazole ribonucleotide (N5-CAIR) to 4-carboxy-5-aminoimidazole ribonucleotide (CAIR).</text>
</comment>
<dbReference type="EC" id="5.4.99.18" evidence="3"/>
<dbReference type="Proteomes" id="UP000009231">
    <property type="component" value="Chromosome"/>
</dbReference>